<evidence type="ECO:0000313" key="2">
    <source>
        <dbReference type="Proteomes" id="UP001236500"/>
    </source>
</evidence>
<dbReference type="Proteomes" id="UP001236500">
    <property type="component" value="Chromosome"/>
</dbReference>
<dbReference type="Pfam" id="PF00132">
    <property type="entry name" value="Hexapep"/>
    <property type="match status" value="1"/>
</dbReference>
<dbReference type="InterPro" id="IPR047324">
    <property type="entry name" value="LbH_gamma_CA-like"/>
</dbReference>
<sequence>MLYRLGDKQPRLEGEGHYIAPGARVIGHVLMESHSSVWFNVVIRGDNDLITVGERANIQDGSVLHSDPGMPLVVGPGVTVGHKVTLHGCQIGEYSLVGMNAVVLNGAKVGRCCIIGANALVTENAEIPDFSLVLGSPGKVVKTLDESMFELLKASSEIYVANGKRFLEELVPIEV</sequence>
<dbReference type="PANTHER" id="PTHR13061:SF29">
    <property type="entry name" value="GAMMA CARBONIC ANHYDRASE-LIKE 1, MITOCHONDRIAL-RELATED"/>
    <property type="match status" value="1"/>
</dbReference>
<dbReference type="InterPro" id="IPR001451">
    <property type="entry name" value="Hexapep"/>
</dbReference>
<accession>A0ABY8NFJ7</accession>
<name>A0ABY8NFJ7_9GAMM</name>
<dbReference type="RefSeq" id="WP_280321616.1">
    <property type="nucleotide sequence ID" value="NZ_CP118605.1"/>
</dbReference>
<dbReference type="SUPFAM" id="SSF51161">
    <property type="entry name" value="Trimeric LpxA-like enzymes"/>
    <property type="match status" value="1"/>
</dbReference>
<gene>
    <name evidence="1" type="ORF">PVT68_05320</name>
</gene>
<dbReference type="InterPro" id="IPR011004">
    <property type="entry name" value="Trimer_LpxA-like_sf"/>
</dbReference>
<proteinExistence type="predicted"/>
<dbReference type="EMBL" id="CP118605">
    <property type="protein sequence ID" value="WGL17715.1"/>
    <property type="molecule type" value="Genomic_DNA"/>
</dbReference>
<keyword evidence="2" id="KW-1185">Reference proteome</keyword>
<dbReference type="PANTHER" id="PTHR13061">
    <property type="entry name" value="DYNACTIN SUBUNIT P25"/>
    <property type="match status" value="1"/>
</dbReference>
<organism evidence="1 2">
    <name type="scientific">Microbulbifer bruguierae</name>
    <dbReference type="NCBI Taxonomy" id="3029061"/>
    <lineage>
        <taxon>Bacteria</taxon>
        <taxon>Pseudomonadati</taxon>
        <taxon>Pseudomonadota</taxon>
        <taxon>Gammaproteobacteria</taxon>
        <taxon>Cellvibrionales</taxon>
        <taxon>Microbulbiferaceae</taxon>
        <taxon>Microbulbifer</taxon>
    </lineage>
</organism>
<evidence type="ECO:0000313" key="1">
    <source>
        <dbReference type="EMBL" id="WGL17715.1"/>
    </source>
</evidence>
<dbReference type="Gene3D" id="2.160.10.10">
    <property type="entry name" value="Hexapeptide repeat proteins"/>
    <property type="match status" value="1"/>
</dbReference>
<protein>
    <submittedName>
        <fullName evidence="1">Gamma carbonic anhydrase family protein</fullName>
    </submittedName>
</protein>
<dbReference type="CDD" id="cd04645">
    <property type="entry name" value="LbH_gamma_CA_like"/>
    <property type="match status" value="1"/>
</dbReference>
<reference evidence="1 2" key="1">
    <citation type="submission" date="2023-02" db="EMBL/GenBank/DDBJ databases">
        <title>Description and genomic characterization of Microbulbifer bruguierae sp. nov., isolated from the sediment of mangrove plant Bruguiera sexangula.</title>
        <authorList>
            <person name="Long M."/>
        </authorList>
    </citation>
    <scope>NUCLEOTIDE SEQUENCE [LARGE SCALE GENOMIC DNA]</scope>
    <source>
        <strain evidence="1 2">H12</strain>
    </source>
</reference>
<dbReference type="InterPro" id="IPR050484">
    <property type="entry name" value="Transf_Hexapept/Carb_Anhydrase"/>
</dbReference>